<keyword evidence="6 10" id="KW-0472">Membrane</keyword>
<evidence type="ECO:0000256" key="8">
    <source>
        <dbReference type="SAM" id="Coils"/>
    </source>
</evidence>
<feature type="domain" description="Major facilitator superfamily (MFS) profile" evidence="11">
    <location>
        <begin position="13"/>
        <end position="455"/>
    </location>
</feature>
<dbReference type="PROSITE" id="PS51257">
    <property type="entry name" value="PROKAR_LIPOPROTEIN"/>
    <property type="match status" value="1"/>
</dbReference>
<comment type="similarity">
    <text evidence="2 7">Belongs to the major facilitator superfamily. Sugar transporter (TC 2.A.1.1) family.</text>
</comment>
<dbReference type="PANTHER" id="PTHR48022:SF46">
    <property type="entry name" value="SUGAR TRANSPORTER, PUTATIVE (AFU_ORTHOLOGUE AFUA_1G11830)-RELATED"/>
    <property type="match status" value="1"/>
</dbReference>
<dbReference type="GO" id="GO:0005351">
    <property type="term" value="F:carbohydrate:proton symporter activity"/>
    <property type="evidence" value="ECO:0007669"/>
    <property type="project" value="TreeGrafter"/>
</dbReference>
<dbReference type="PRINTS" id="PR00171">
    <property type="entry name" value="SUGRTRNSPORT"/>
</dbReference>
<dbReference type="NCBIfam" id="TIGR00879">
    <property type="entry name" value="SP"/>
    <property type="match status" value="1"/>
</dbReference>
<feature type="coiled-coil region" evidence="8">
    <location>
        <begin position="217"/>
        <end position="244"/>
    </location>
</feature>
<dbReference type="OrthoDB" id="6612291at2759"/>
<dbReference type="InterPro" id="IPR005828">
    <property type="entry name" value="MFS_sugar_transport-like"/>
</dbReference>
<dbReference type="EMBL" id="NPIC01000002">
    <property type="protein sequence ID" value="RDL38714.1"/>
    <property type="molecule type" value="Genomic_DNA"/>
</dbReference>
<dbReference type="Proteomes" id="UP000254866">
    <property type="component" value="Unassembled WGS sequence"/>
</dbReference>
<dbReference type="SUPFAM" id="SSF103473">
    <property type="entry name" value="MFS general substrate transporter"/>
    <property type="match status" value="1"/>
</dbReference>
<dbReference type="InterPro" id="IPR036259">
    <property type="entry name" value="MFS_trans_sf"/>
</dbReference>
<evidence type="ECO:0000256" key="10">
    <source>
        <dbReference type="SAM" id="Phobius"/>
    </source>
</evidence>
<dbReference type="PROSITE" id="PS00217">
    <property type="entry name" value="SUGAR_TRANSPORT_2"/>
    <property type="match status" value="1"/>
</dbReference>
<feature type="transmembrane region" description="Helical" evidence="10">
    <location>
        <begin position="174"/>
        <end position="197"/>
    </location>
</feature>
<keyword evidence="5 10" id="KW-1133">Transmembrane helix</keyword>
<keyword evidence="8" id="KW-0175">Coiled coil</keyword>
<dbReference type="GO" id="GO:0016020">
    <property type="term" value="C:membrane"/>
    <property type="evidence" value="ECO:0007669"/>
    <property type="project" value="UniProtKB-SubCell"/>
</dbReference>
<dbReference type="PROSITE" id="PS50850">
    <property type="entry name" value="MFS"/>
    <property type="match status" value="1"/>
</dbReference>
<feature type="region of interest" description="Disordered" evidence="9">
    <location>
        <begin position="476"/>
        <end position="497"/>
    </location>
</feature>
<feature type="transmembrane region" description="Helical" evidence="10">
    <location>
        <begin position="82"/>
        <end position="101"/>
    </location>
</feature>
<name>A0A370TT98_9HELO</name>
<dbReference type="FunFam" id="1.20.1250.20:FF:000134">
    <property type="entry name" value="MFS sugar transporter protein"/>
    <property type="match status" value="1"/>
</dbReference>
<keyword evidence="4 10" id="KW-0812">Transmembrane</keyword>
<protein>
    <recommendedName>
        <fullName evidence="11">Major facilitator superfamily (MFS) profile domain-containing protein</fullName>
    </recommendedName>
</protein>
<feature type="transmembrane region" description="Helical" evidence="10">
    <location>
        <begin position="368"/>
        <end position="390"/>
    </location>
</feature>
<evidence type="ECO:0000256" key="2">
    <source>
        <dbReference type="ARBA" id="ARBA00010992"/>
    </source>
</evidence>
<evidence type="ECO:0000256" key="6">
    <source>
        <dbReference type="ARBA" id="ARBA00023136"/>
    </source>
</evidence>
<dbReference type="InterPro" id="IPR005829">
    <property type="entry name" value="Sugar_transporter_CS"/>
</dbReference>
<feature type="compositionally biased region" description="Basic and acidic residues" evidence="9">
    <location>
        <begin position="487"/>
        <end position="497"/>
    </location>
</feature>
<keyword evidence="13" id="KW-1185">Reference proteome</keyword>
<keyword evidence="3 7" id="KW-0813">Transport</keyword>
<feature type="transmembrane region" description="Helical" evidence="10">
    <location>
        <begin position="431"/>
        <end position="451"/>
    </location>
</feature>
<dbReference type="InterPro" id="IPR020846">
    <property type="entry name" value="MFS_dom"/>
</dbReference>
<dbReference type="InterPro" id="IPR050360">
    <property type="entry name" value="MFS_Sugar_Transporters"/>
</dbReference>
<accession>A0A370TT98</accession>
<dbReference type="Pfam" id="PF00083">
    <property type="entry name" value="Sugar_tr"/>
    <property type="match status" value="1"/>
</dbReference>
<evidence type="ECO:0000256" key="3">
    <source>
        <dbReference type="ARBA" id="ARBA00022448"/>
    </source>
</evidence>
<reference evidence="12 13" key="1">
    <citation type="journal article" date="2018" name="IMA Fungus">
        <title>IMA Genome-F 9: Draft genome sequence of Annulohypoxylon stygium, Aspergillus mulundensis, Berkeleyomyces basicola (syn. Thielaviopsis basicola), Ceratocystis smalleyi, two Cercospora beticola strains, Coleophoma cylindrospora, Fusarium fracticaudum, Phialophora cf. hyalina, and Morchella septimelata.</title>
        <authorList>
            <person name="Wingfield B.D."/>
            <person name="Bills G.F."/>
            <person name="Dong Y."/>
            <person name="Huang W."/>
            <person name="Nel W.J."/>
            <person name="Swalarsk-Parry B.S."/>
            <person name="Vaghefi N."/>
            <person name="Wilken P.M."/>
            <person name="An Z."/>
            <person name="de Beer Z.W."/>
            <person name="De Vos L."/>
            <person name="Chen L."/>
            <person name="Duong T.A."/>
            <person name="Gao Y."/>
            <person name="Hammerbacher A."/>
            <person name="Kikkert J.R."/>
            <person name="Li Y."/>
            <person name="Li H."/>
            <person name="Li K."/>
            <person name="Li Q."/>
            <person name="Liu X."/>
            <person name="Ma X."/>
            <person name="Naidoo K."/>
            <person name="Pethybridge S.J."/>
            <person name="Sun J."/>
            <person name="Steenkamp E.T."/>
            <person name="van der Nest M.A."/>
            <person name="van Wyk S."/>
            <person name="Wingfield M.J."/>
            <person name="Xiong C."/>
            <person name="Yue Q."/>
            <person name="Zhang X."/>
        </authorList>
    </citation>
    <scope>NUCLEOTIDE SEQUENCE [LARGE SCALE GENOMIC DNA]</scope>
    <source>
        <strain evidence="12 13">BP 5553</strain>
    </source>
</reference>
<dbReference type="GeneID" id="43595903"/>
<evidence type="ECO:0000256" key="5">
    <source>
        <dbReference type="ARBA" id="ARBA00022989"/>
    </source>
</evidence>
<dbReference type="PANTHER" id="PTHR48022">
    <property type="entry name" value="PLASTIDIC GLUCOSE TRANSPORTER 4"/>
    <property type="match status" value="1"/>
</dbReference>
<sequence length="513" mass="56443">MGVSKQTVYLWYTSMVAASCMNLYGYDAAAFNALQGSANWRDHFHHPDPNVIGSVNTAYTVGCVISGFFVSAPISNYLGRRWAMIIGCVLVIIASFVAAFAPRNIGAFIGAKALVGIGQGITLPAGPVYISEIAPSKIRGAVMSFWQLFFSVGNFMGFWIAFACSKNTEKLGNWDWKIVMLCQIIAPVFIVSSLWACPESPRWYIQKDRTEEAVAALMQIRNSREEVDVEIEQIQQAVAFEQKNNISGSYGPLWNDPSVRSRLILAILMNVGQQCTGQGSINNYSTIIFQKVFKNNDTIQLINALNATLGILFTLNATWTVDRFGRRFLLLVGAVGMAVSMLAVAILVTQTPDLGGGSKTQPVAIGTVFLMFLFGFFFKPSWGATVWIWTSEIFSMNVRSQAVAMSTQAQNVANVVFLQLFPLFLANEGFYAMYMFFALNLSLAFFVYFLIPETKGKSLETMDVLFGGANHAEAPTSNDTHVLSPETPEHTEAESVGEKRSATLMVLDDKTIV</sequence>
<organism evidence="12 13">
    <name type="scientific">Venustampulla echinocandica</name>
    <dbReference type="NCBI Taxonomy" id="2656787"/>
    <lineage>
        <taxon>Eukaryota</taxon>
        <taxon>Fungi</taxon>
        <taxon>Dikarya</taxon>
        <taxon>Ascomycota</taxon>
        <taxon>Pezizomycotina</taxon>
        <taxon>Leotiomycetes</taxon>
        <taxon>Helotiales</taxon>
        <taxon>Pleuroascaceae</taxon>
        <taxon>Venustampulla</taxon>
    </lineage>
</organism>
<comment type="subcellular location">
    <subcellularLocation>
        <location evidence="1">Membrane</location>
        <topology evidence="1">Multi-pass membrane protein</topology>
    </subcellularLocation>
</comment>
<proteinExistence type="inferred from homology"/>
<evidence type="ECO:0000256" key="1">
    <source>
        <dbReference type="ARBA" id="ARBA00004141"/>
    </source>
</evidence>
<feature type="transmembrane region" description="Helical" evidence="10">
    <location>
        <begin position="142"/>
        <end position="162"/>
    </location>
</feature>
<feature type="transmembrane region" description="Helical" evidence="10">
    <location>
        <begin position="328"/>
        <end position="348"/>
    </location>
</feature>
<feature type="transmembrane region" description="Helical" evidence="10">
    <location>
        <begin position="9"/>
        <end position="31"/>
    </location>
</feature>
<dbReference type="Gene3D" id="1.20.1250.20">
    <property type="entry name" value="MFS general substrate transporter like domains"/>
    <property type="match status" value="1"/>
</dbReference>
<feature type="transmembrane region" description="Helical" evidence="10">
    <location>
        <begin position="51"/>
        <end position="70"/>
    </location>
</feature>
<gene>
    <name evidence="12" type="ORF">BP5553_03054</name>
</gene>
<evidence type="ECO:0000313" key="12">
    <source>
        <dbReference type="EMBL" id="RDL38714.1"/>
    </source>
</evidence>
<evidence type="ECO:0000256" key="7">
    <source>
        <dbReference type="RuleBase" id="RU003346"/>
    </source>
</evidence>
<comment type="caution">
    <text evidence="12">The sequence shown here is derived from an EMBL/GenBank/DDBJ whole genome shotgun (WGS) entry which is preliminary data.</text>
</comment>
<evidence type="ECO:0000313" key="13">
    <source>
        <dbReference type="Proteomes" id="UP000254866"/>
    </source>
</evidence>
<dbReference type="InterPro" id="IPR003663">
    <property type="entry name" value="Sugar/inositol_transpt"/>
</dbReference>
<dbReference type="AlphaFoldDB" id="A0A370TT98"/>
<evidence type="ECO:0000259" key="11">
    <source>
        <dbReference type="PROSITE" id="PS50850"/>
    </source>
</evidence>
<dbReference type="RefSeq" id="XP_031871370.1">
    <property type="nucleotide sequence ID" value="XM_032011677.1"/>
</dbReference>
<evidence type="ECO:0000256" key="4">
    <source>
        <dbReference type="ARBA" id="ARBA00022692"/>
    </source>
</evidence>
<feature type="transmembrane region" description="Helical" evidence="10">
    <location>
        <begin position="107"/>
        <end position="130"/>
    </location>
</feature>
<evidence type="ECO:0000256" key="9">
    <source>
        <dbReference type="SAM" id="MobiDB-lite"/>
    </source>
</evidence>